<dbReference type="InterPro" id="IPR008000">
    <property type="entry name" value="Rham/fucose_mutarotase"/>
</dbReference>
<dbReference type="EMBL" id="JAGSVG010000008">
    <property type="protein sequence ID" value="MBR8129662.1"/>
    <property type="molecule type" value="Genomic_DNA"/>
</dbReference>
<protein>
    <submittedName>
        <fullName evidence="1">L-rhamnose mutarotase</fullName>
    </submittedName>
</protein>
<proteinExistence type="predicted"/>
<dbReference type="AlphaFoldDB" id="A0AA41E712"/>
<evidence type="ECO:0000313" key="1">
    <source>
        <dbReference type="EMBL" id="MBR8129662.1"/>
    </source>
</evidence>
<dbReference type="Proteomes" id="UP000682266">
    <property type="component" value="Unassembled WGS sequence"/>
</dbReference>
<dbReference type="RefSeq" id="WP_105787289.1">
    <property type="nucleotide sequence ID" value="NZ_CADERF010000011.1"/>
</dbReference>
<dbReference type="PANTHER" id="PTHR43239:SF1">
    <property type="entry name" value="UPF0734 PROTEIN DDB_G0273871_DDB_G0273177"/>
    <property type="match status" value="1"/>
</dbReference>
<dbReference type="GO" id="GO:0016857">
    <property type="term" value="F:racemase and epimerase activity, acting on carbohydrates and derivatives"/>
    <property type="evidence" value="ECO:0007669"/>
    <property type="project" value="InterPro"/>
</dbReference>
<sequence>MRYCLALDLKDDPDLIARYEEHHRAVWPEVLRHLRDHGVRGMEIFRLGTRMTMVMDTDDAVFDAERLARATEANPTVRAWEDVMWKFQAPTPWTPLGLKWTPMTCIFDLRTQT</sequence>
<gene>
    <name evidence="1" type="ORF">KDW93_11850</name>
</gene>
<reference evidence="1" key="1">
    <citation type="submission" date="2021-04" db="EMBL/GenBank/DDBJ databases">
        <title>A collection of bacterial strains from the Burkholderia cepacia Research Laboratory and Repository.</title>
        <authorList>
            <person name="Lipuma J."/>
            <person name="Spilker T."/>
        </authorList>
    </citation>
    <scope>NUCLEOTIDE SEQUENCE</scope>
    <source>
        <strain evidence="1">AU36012</strain>
    </source>
</reference>
<dbReference type="Gene3D" id="3.30.70.100">
    <property type="match status" value="1"/>
</dbReference>
<dbReference type="SUPFAM" id="SSF54909">
    <property type="entry name" value="Dimeric alpha+beta barrel"/>
    <property type="match status" value="1"/>
</dbReference>
<accession>A0AA41E712</accession>
<evidence type="ECO:0000313" key="2">
    <source>
        <dbReference type="Proteomes" id="UP000682266"/>
    </source>
</evidence>
<dbReference type="Pfam" id="PF05336">
    <property type="entry name" value="rhaM"/>
    <property type="match status" value="1"/>
</dbReference>
<dbReference type="InterPro" id="IPR052996">
    <property type="entry name" value="Carb_Metab_Mutarotase"/>
</dbReference>
<organism evidence="1 2">
    <name type="scientific">Burkholderia ambifaria</name>
    <dbReference type="NCBI Taxonomy" id="152480"/>
    <lineage>
        <taxon>Bacteria</taxon>
        <taxon>Pseudomonadati</taxon>
        <taxon>Pseudomonadota</taxon>
        <taxon>Betaproteobacteria</taxon>
        <taxon>Burkholderiales</taxon>
        <taxon>Burkholderiaceae</taxon>
        <taxon>Burkholderia</taxon>
        <taxon>Burkholderia cepacia complex</taxon>
    </lineage>
</organism>
<dbReference type="PANTHER" id="PTHR43239">
    <property type="entry name" value="UPF0734 PROTEIN DDB_G0273871/DDB_G0273177"/>
    <property type="match status" value="1"/>
</dbReference>
<dbReference type="InterPro" id="IPR011008">
    <property type="entry name" value="Dimeric_a/b-barrel"/>
</dbReference>
<comment type="caution">
    <text evidence="1">The sequence shown here is derived from an EMBL/GenBank/DDBJ whole genome shotgun (WGS) entry which is preliminary data.</text>
</comment>
<name>A0AA41E712_9BURK</name>